<reference evidence="4" key="2">
    <citation type="submission" date="2018-07" db="EMBL/GenBank/DDBJ databases">
        <authorList>
            <person name="Quirk P.G."/>
            <person name="Krulwich T.A."/>
        </authorList>
    </citation>
    <scope>NUCLEOTIDE SEQUENCE</scope>
    <source>
        <strain evidence="4">Anand</strain>
    </source>
</reference>
<reference evidence="3 6" key="1">
    <citation type="journal article" date="2005" name="Science">
        <title>Genome of the host-cell transforming parasite Theileria annulata compared with T. parva.</title>
        <authorList>
            <person name="Pain A."/>
            <person name="Renauld H."/>
            <person name="Berriman M."/>
            <person name="Murphy L."/>
            <person name="Yeats C.A."/>
            <person name="Weir W."/>
            <person name="Kerhornou A."/>
            <person name="Aslett M."/>
            <person name="Bishop R."/>
            <person name="Bouchier C."/>
            <person name="Cochet M."/>
            <person name="Coulson R.M.R."/>
            <person name="Cronin A."/>
            <person name="de Villiers E.P."/>
            <person name="Fraser A."/>
            <person name="Fosker N."/>
            <person name="Gardner M."/>
            <person name="Goble A."/>
            <person name="Griffiths-Jones S."/>
            <person name="Harris D.E."/>
            <person name="Katzer F."/>
            <person name="Larke N."/>
            <person name="Lord A."/>
            <person name="Maser P."/>
            <person name="McKellar S."/>
            <person name="Mooney P."/>
            <person name="Morton F."/>
            <person name="Nene V."/>
            <person name="O'Neil S."/>
            <person name="Price C."/>
            <person name="Quail M.A."/>
            <person name="Rabbinowitsch E."/>
            <person name="Rawlings N.D."/>
            <person name="Rutter S."/>
            <person name="Saunders D."/>
            <person name="Seeger K."/>
            <person name="Shah T."/>
            <person name="Squares R."/>
            <person name="Squares S."/>
            <person name="Tivey A."/>
            <person name="Walker A.R."/>
            <person name="Woodward J."/>
            <person name="Dobbelaere D.A.E."/>
            <person name="Langsley G."/>
            <person name="Rajandream M.A."/>
            <person name="McKeever D."/>
            <person name="Shiels B."/>
            <person name="Tait A."/>
            <person name="Barrell B.G."/>
            <person name="Hall N."/>
        </authorList>
    </citation>
    <scope>NUCLEOTIDE SEQUENCE [LARGE SCALE GENOMIC DNA]</scope>
    <source>
        <strain evidence="6">Ankara</strain>
        <strain evidence="3">Ankara isolate clone C9</strain>
    </source>
</reference>
<keyword evidence="6" id="KW-1185">Reference proteome</keyword>
<dbReference type="STRING" id="5874.Q4UHD4"/>
<dbReference type="eggNOG" id="ENOG502SGNJ">
    <property type="taxonomic scope" value="Eukaryota"/>
</dbReference>
<evidence type="ECO:0000313" key="6">
    <source>
        <dbReference type="Proteomes" id="UP000001950"/>
    </source>
</evidence>
<keyword evidence="1" id="KW-0479">Metal-binding</keyword>
<dbReference type="GO" id="GO:0016604">
    <property type="term" value="C:nuclear body"/>
    <property type="evidence" value="ECO:0007669"/>
    <property type="project" value="TreeGrafter"/>
</dbReference>
<dbReference type="PANTHER" id="PTHR13165:SF0">
    <property type="entry name" value="SERRATE RNA EFFECTOR MOLECULE HOMOLOG"/>
    <property type="match status" value="1"/>
</dbReference>
<dbReference type="RefSeq" id="XP_954182.1">
    <property type="nucleotide sequence ID" value="XM_949089.1"/>
</dbReference>
<dbReference type="InterPro" id="IPR013087">
    <property type="entry name" value="Znf_C2H2_type"/>
</dbReference>
<dbReference type="KEGG" id="tan:TA20110"/>
<dbReference type="InterPro" id="IPR036236">
    <property type="entry name" value="Znf_C2H2_sf"/>
</dbReference>
<dbReference type="GO" id="GO:0008270">
    <property type="term" value="F:zinc ion binding"/>
    <property type="evidence" value="ECO:0007669"/>
    <property type="project" value="UniProtKB-KW"/>
</dbReference>
<dbReference type="EMBL" id="CR940347">
    <property type="protein sequence ID" value="CAI73505.1"/>
    <property type="molecule type" value="Genomic_DNA"/>
</dbReference>
<dbReference type="EMBL" id="UIVT01000001">
    <property type="protein sequence ID" value="SVP88739.1"/>
    <property type="molecule type" value="Genomic_DNA"/>
</dbReference>
<dbReference type="OrthoDB" id="342064at2759"/>
<evidence type="ECO:0000313" key="4">
    <source>
        <dbReference type="EMBL" id="SVP88739.1"/>
    </source>
</evidence>
<dbReference type="VEuPathDB" id="PiroplasmaDB:TA20110"/>
<proteinExistence type="predicted"/>
<evidence type="ECO:0000256" key="1">
    <source>
        <dbReference type="PROSITE-ProRule" id="PRU00042"/>
    </source>
</evidence>
<evidence type="ECO:0000313" key="5">
    <source>
        <dbReference type="EMBL" id="SVP89891.1"/>
    </source>
</evidence>
<dbReference type="GeneID" id="3863834"/>
<dbReference type="InterPro" id="IPR039727">
    <property type="entry name" value="SE/Ars2"/>
</dbReference>
<gene>
    <name evidence="3" type="ORF">TA20110</name>
    <name evidence="4" type="ORF">TAT_000059500</name>
    <name evidence="5" type="ORF">TAV_000059300</name>
</gene>
<accession>Q4UHD4</accession>
<dbReference type="InParanoid" id="Q4UHD4"/>
<evidence type="ECO:0000259" key="2">
    <source>
        <dbReference type="PROSITE" id="PS50157"/>
    </source>
</evidence>
<feature type="domain" description="C2H2-type" evidence="2">
    <location>
        <begin position="165"/>
        <end position="193"/>
    </location>
</feature>
<dbReference type="Proteomes" id="UP000001950">
    <property type="component" value="Chromosome 1"/>
</dbReference>
<protein>
    <recommendedName>
        <fullName evidence="2">C2H2-type domain-containing protein</fullName>
    </recommendedName>
</protein>
<dbReference type="PANTHER" id="PTHR13165">
    <property type="entry name" value="ARSENITE-RESISTANCE PROTEIN 2"/>
    <property type="match status" value="1"/>
</dbReference>
<keyword evidence="1" id="KW-0862">Zinc</keyword>
<dbReference type="EMBL" id="UIVS01000001">
    <property type="protein sequence ID" value="SVP89891.1"/>
    <property type="molecule type" value="Genomic_DNA"/>
</dbReference>
<dbReference type="SUPFAM" id="SSF57667">
    <property type="entry name" value="beta-beta-alpha zinc fingers"/>
    <property type="match status" value="1"/>
</dbReference>
<dbReference type="AlphaFoldDB" id="Q4UHD4"/>
<organism evidence="3 6">
    <name type="scientific">Theileria annulata</name>
    <dbReference type="NCBI Taxonomy" id="5874"/>
    <lineage>
        <taxon>Eukaryota</taxon>
        <taxon>Sar</taxon>
        <taxon>Alveolata</taxon>
        <taxon>Apicomplexa</taxon>
        <taxon>Aconoidasida</taxon>
        <taxon>Piroplasmida</taxon>
        <taxon>Theileriidae</taxon>
        <taxon>Theileria</taxon>
    </lineage>
</organism>
<keyword evidence="1" id="KW-0863">Zinc-finger</keyword>
<dbReference type="PROSITE" id="PS00028">
    <property type="entry name" value="ZINC_FINGER_C2H2_1"/>
    <property type="match status" value="1"/>
</dbReference>
<dbReference type="PROSITE" id="PS50157">
    <property type="entry name" value="ZINC_FINGER_C2H2_2"/>
    <property type="match status" value="1"/>
</dbReference>
<evidence type="ECO:0000313" key="3">
    <source>
        <dbReference type="EMBL" id="CAI73505.1"/>
    </source>
</evidence>
<sequence length="291" mass="34581">MGKNDNHLPDLLAEDLDIKLRLDLQLLYLRKIHSYCYYGKYKTNNYVDLWDSSGPGYVRVDLTNELYDKEEGMFGQNPRIRFATFETSKDQLKEFNENFDWEQELKDSCTVSEQQLLWIKDVESFANKILETDLAPPKFELSESVEEKWKQFCNLNTLIDSPDKFRCKLCSKLFNDAKFVWKHLKKVHGESYNQVVVECGVPKMRELFFDAHRDTRSNPFENLVTLPIIQKPKSNFDNATKEFFKKVEIPPPDKRKRPRDYYDFDEPKLKKEFVTFAPDEYSRPSVKYDDL</sequence>
<dbReference type="GO" id="GO:0031053">
    <property type="term" value="P:primary miRNA processing"/>
    <property type="evidence" value="ECO:0007669"/>
    <property type="project" value="TreeGrafter"/>
</dbReference>
<name>Q4UHD4_THEAN</name>